<proteinExistence type="predicted"/>
<evidence type="ECO:0000259" key="1">
    <source>
        <dbReference type="Pfam" id="PF13643"/>
    </source>
</evidence>
<dbReference type="RefSeq" id="WP_123134354.1">
    <property type="nucleotide sequence ID" value="NZ_RJJE01000017.1"/>
</dbReference>
<reference evidence="2 3" key="1">
    <citation type="submission" date="2018-11" db="EMBL/GenBank/DDBJ databases">
        <title>Rufibacter latericius sp. nov., isolated from water in Baiyang Lake.</title>
        <authorList>
            <person name="Yang Y."/>
        </authorList>
    </citation>
    <scope>NUCLEOTIDE SEQUENCE [LARGE SCALE GENOMIC DNA]</scope>
    <source>
        <strain evidence="2 3">MCC P1</strain>
    </source>
</reference>
<name>A0A3M9MQV4_9BACT</name>
<keyword evidence="3" id="KW-1185">Reference proteome</keyword>
<evidence type="ECO:0000313" key="3">
    <source>
        <dbReference type="Proteomes" id="UP000271010"/>
    </source>
</evidence>
<gene>
    <name evidence="2" type="ORF">EFA69_17505</name>
</gene>
<feature type="domain" description="DUF4145" evidence="1">
    <location>
        <begin position="101"/>
        <end position="190"/>
    </location>
</feature>
<dbReference type="OrthoDB" id="6402073at2"/>
<dbReference type="AlphaFoldDB" id="A0A3M9MQV4"/>
<comment type="caution">
    <text evidence="2">The sequence shown here is derived from an EMBL/GenBank/DDBJ whole genome shotgun (WGS) entry which is preliminary data.</text>
</comment>
<dbReference type="Proteomes" id="UP000271010">
    <property type="component" value="Unassembled WGS sequence"/>
</dbReference>
<dbReference type="Pfam" id="PF13643">
    <property type="entry name" value="DUF4145"/>
    <property type="match status" value="1"/>
</dbReference>
<dbReference type="InterPro" id="IPR025285">
    <property type="entry name" value="DUF4145"/>
</dbReference>
<sequence>MKVILNNIANNRKTNVATRCPHCGHFGSFVDVGVQDLTSLSFNGQQIEHFLGIRKCPNEKCKGHLFFISNSAKTILLTSPSETIPFDKENIPTAVLEAFEEAIKCHSNNCFIASAIMIRKTLEEVCHDRGASGKNLSLKLKDLGGKILIPKELIEGMDDLRLLGNDAAHIEARTFNEVGKEEIEISLEFTKEILKAVYQYDSLLQKMRALKVKNNAPQQGA</sequence>
<evidence type="ECO:0000313" key="2">
    <source>
        <dbReference type="EMBL" id="RNI27889.1"/>
    </source>
</evidence>
<accession>A0A3M9MQV4</accession>
<organism evidence="2 3">
    <name type="scientific">Rufibacter immobilis</name>
    <dbReference type="NCBI Taxonomy" id="1348778"/>
    <lineage>
        <taxon>Bacteria</taxon>
        <taxon>Pseudomonadati</taxon>
        <taxon>Bacteroidota</taxon>
        <taxon>Cytophagia</taxon>
        <taxon>Cytophagales</taxon>
        <taxon>Hymenobacteraceae</taxon>
        <taxon>Rufibacter</taxon>
    </lineage>
</organism>
<dbReference type="EMBL" id="RJJE01000017">
    <property type="protein sequence ID" value="RNI27889.1"/>
    <property type="molecule type" value="Genomic_DNA"/>
</dbReference>
<protein>
    <submittedName>
        <fullName evidence="2">DUF4145 domain-containing protein</fullName>
    </submittedName>
</protein>